<gene>
    <name evidence="5" type="ORF">H7F53_01350</name>
</gene>
<dbReference type="EMBL" id="JACLAX010000001">
    <property type="protein sequence ID" value="MBC2667789.1"/>
    <property type="molecule type" value="Genomic_DNA"/>
</dbReference>
<evidence type="ECO:0000256" key="1">
    <source>
        <dbReference type="ARBA" id="ARBA00023015"/>
    </source>
</evidence>
<dbReference type="PANTHER" id="PTHR46796:SF6">
    <property type="entry name" value="ARAC SUBFAMILY"/>
    <property type="match status" value="1"/>
</dbReference>
<keyword evidence="1" id="KW-0805">Transcription regulation</keyword>
<evidence type="ECO:0000259" key="4">
    <source>
        <dbReference type="PROSITE" id="PS01124"/>
    </source>
</evidence>
<dbReference type="InterPro" id="IPR009057">
    <property type="entry name" value="Homeodomain-like_sf"/>
</dbReference>
<dbReference type="PANTHER" id="PTHR46796">
    <property type="entry name" value="HTH-TYPE TRANSCRIPTIONAL ACTIVATOR RHAS-RELATED"/>
    <property type="match status" value="1"/>
</dbReference>
<dbReference type="InterPro" id="IPR050204">
    <property type="entry name" value="AraC_XylS_family_regulators"/>
</dbReference>
<dbReference type="GO" id="GO:0043565">
    <property type="term" value="F:sequence-specific DNA binding"/>
    <property type="evidence" value="ECO:0007669"/>
    <property type="project" value="InterPro"/>
</dbReference>
<dbReference type="GO" id="GO:0003700">
    <property type="term" value="F:DNA-binding transcription factor activity"/>
    <property type="evidence" value="ECO:0007669"/>
    <property type="project" value="InterPro"/>
</dbReference>
<keyword evidence="6" id="KW-1185">Reference proteome</keyword>
<dbReference type="Pfam" id="PF12833">
    <property type="entry name" value="HTH_18"/>
    <property type="match status" value="1"/>
</dbReference>
<dbReference type="Pfam" id="PF14525">
    <property type="entry name" value="AraC_binding_2"/>
    <property type="match status" value="1"/>
</dbReference>
<dbReference type="AlphaFoldDB" id="A0A7X1FVK0"/>
<dbReference type="Gene3D" id="1.10.10.60">
    <property type="entry name" value="Homeodomain-like"/>
    <property type="match status" value="1"/>
</dbReference>
<proteinExistence type="predicted"/>
<feature type="domain" description="HTH araC/xylS-type" evidence="4">
    <location>
        <begin position="203"/>
        <end position="303"/>
    </location>
</feature>
<dbReference type="SMART" id="SM00342">
    <property type="entry name" value="HTH_ARAC"/>
    <property type="match status" value="1"/>
</dbReference>
<dbReference type="InterPro" id="IPR020449">
    <property type="entry name" value="Tscrpt_reg_AraC-type_HTH"/>
</dbReference>
<comment type="caution">
    <text evidence="5">The sequence shown here is derived from an EMBL/GenBank/DDBJ whole genome shotgun (WGS) entry which is preliminary data.</text>
</comment>
<dbReference type="InterPro" id="IPR018062">
    <property type="entry name" value="HTH_AraC-typ_CS"/>
</dbReference>
<dbReference type="PROSITE" id="PS01124">
    <property type="entry name" value="HTH_ARAC_FAMILY_2"/>
    <property type="match status" value="1"/>
</dbReference>
<accession>A0A7X1FVK0</accession>
<reference evidence="5 6" key="1">
    <citation type="submission" date="2020-08" db="EMBL/GenBank/DDBJ databases">
        <title>The genome sequence of type strain Novosphingobium piscinae KCTC 42194.</title>
        <authorList>
            <person name="Liu Y."/>
        </authorList>
    </citation>
    <scope>NUCLEOTIDE SEQUENCE [LARGE SCALE GENOMIC DNA]</scope>
    <source>
        <strain evidence="5 6">KCTC 42194</strain>
    </source>
</reference>
<dbReference type="InterPro" id="IPR035418">
    <property type="entry name" value="AraC-bd_2"/>
</dbReference>
<dbReference type="RefSeq" id="WP_185677660.1">
    <property type="nucleotide sequence ID" value="NZ_JACLAX010000001.1"/>
</dbReference>
<evidence type="ECO:0000256" key="3">
    <source>
        <dbReference type="ARBA" id="ARBA00023163"/>
    </source>
</evidence>
<sequence length="306" mass="33174">MFEKHATNAVSADGRLDYWNSLVAGLFPGMTVDGPADIEASWSACRLGAFGLNQALSQRATVRRWAGHAPTLSDGRGLIHFQSSGFSATAQRGNNAALFAGDLTFCAADEPYEIEISQRNAMYVLDFPWSTLERLGARPGLVLRHQIPAVGVLRGFIGAIFAQKWQGTLPREDSDALGEALLHLLGNALRGQASAPLQTALHERLLAFVEDNLGNGALRTGAIAQGLGVPVREVQLAFAEMATTASDYINGRRLALASHRLRHGRGGASLSDLAYELGFADAAHFSRRFRERFGEPPSSYARRFRR</sequence>
<organism evidence="5 6">
    <name type="scientific">Novosphingobium piscinae</name>
    <dbReference type="NCBI Taxonomy" id="1507448"/>
    <lineage>
        <taxon>Bacteria</taxon>
        <taxon>Pseudomonadati</taxon>
        <taxon>Pseudomonadota</taxon>
        <taxon>Alphaproteobacteria</taxon>
        <taxon>Sphingomonadales</taxon>
        <taxon>Sphingomonadaceae</taxon>
        <taxon>Novosphingobium</taxon>
    </lineage>
</organism>
<dbReference type="SUPFAM" id="SSF46689">
    <property type="entry name" value="Homeodomain-like"/>
    <property type="match status" value="1"/>
</dbReference>
<dbReference type="PRINTS" id="PR00032">
    <property type="entry name" value="HTHARAC"/>
</dbReference>
<dbReference type="PROSITE" id="PS00041">
    <property type="entry name" value="HTH_ARAC_FAMILY_1"/>
    <property type="match status" value="1"/>
</dbReference>
<evidence type="ECO:0000313" key="5">
    <source>
        <dbReference type="EMBL" id="MBC2667789.1"/>
    </source>
</evidence>
<evidence type="ECO:0000256" key="2">
    <source>
        <dbReference type="ARBA" id="ARBA00023125"/>
    </source>
</evidence>
<evidence type="ECO:0000313" key="6">
    <source>
        <dbReference type="Proteomes" id="UP000551327"/>
    </source>
</evidence>
<dbReference type="InterPro" id="IPR018060">
    <property type="entry name" value="HTH_AraC"/>
</dbReference>
<keyword evidence="2" id="KW-0238">DNA-binding</keyword>
<dbReference type="Proteomes" id="UP000551327">
    <property type="component" value="Unassembled WGS sequence"/>
</dbReference>
<name>A0A7X1FVK0_9SPHN</name>
<keyword evidence="3" id="KW-0804">Transcription</keyword>
<protein>
    <submittedName>
        <fullName evidence="5">Helix-turn-helix domain-containing protein</fullName>
    </submittedName>
</protein>